<dbReference type="Pfam" id="PF01627">
    <property type="entry name" value="Hpt"/>
    <property type="match status" value="1"/>
</dbReference>
<gene>
    <name evidence="4" type="ORF">AVO45_08875</name>
</gene>
<evidence type="ECO:0000256" key="1">
    <source>
        <dbReference type="ARBA" id="ARBA00023012"/>
    </source>
</evidence>
<evidence type="ECO:0000313" key="4">
    <source>
        <dbReference type="EMBL" id="KUJ78065.1"/>
    </source>
</evidence>
<keyword evidence="2" id="KW-0597">Phosphoprotein</keyword>
<organism evidence="4 5">
    <name type="scientific">Ruegeria marisrubri</name>
    <dbReference type="NCBI Taxonomy" id="1685379"/>
    <lineage>
        <taxon>Bacteria</taxon>
        <taxon>Pseudomonadati</taxon>
        <taxon>Pseudomonadota</taxon>
        <taxon>Alphaproteobacteria</taxon>
        <taxon>Rhodobacterales</taxon>
        <taxon>Roseobacteraceae</taxon>
        <taxon>Ruegeria</taxon>
    </lineage>
</organism>
<dbReference type="AlphaFoldDB" id="A0A0X3TQN8"/>
<protein>
    <submittedName>
        <fullName evidence="4">Histidine kinase</fullName>
    </submittedName>
</protein>
<dbReference type="STRING" id="1685379.AVO45_08875"/>
<evidence type="ECO:0000259" key="3">
    <source>
        <dbReference type="PROSITE" id="PS50894"/>
    </source>
</evidence>
<sequence length="108" mass="11994">MIHWPRVQQLRDEVGADEFDEVVRIFLEEVEEVIGRIKADTGRTGLEQNLHFLKGGAASLGFQSFADLCQDGELRAAAGSAQAVDLDAIFEAFRQSRLLFQTGLQQNS</sequence>
<reference evidence="5" key="1">
    <citation type="submission" date="2015-12" db="EMBL/GenBank/DDBJ databases">
        <authorList>
            <person name="Zhang G."/>
            <person name="Stingl U."/>
        </authorList>
    </citation>
    <scope>NUCLEOTIDE SEQUENCE [LARGE SCALE GENOMIC DNA]</scope>
    <source>
        <strain evidence="5">ZGT118</strain>
    </source>
</reference>
<name>A0A0X3TQN8_9RHOB</name>
<keyword evidence="4" id="KW-0808">Transferase</keyword>
<dbReference type="Gene3D" id="1.20.120.160">
    <property type="entry name" value="HPT domain"/>
    <property type="match status" value="1"/>
</dbReference>
<dbReference type="InterPro" id="IPR008207">
    <property type="entry name" value="Sig_transdc_His_kin_Hpt_dom"/>
</dbReference>
<evidence type="ECO:0000256" key="2">
    <source>
        <dbReference type="PROSITE-ProRule" id="PRU00110"/>
    </source>
</evidence>
<keyword evidence="1" id="KW-0902">Two-component regulatory system</keyword>
<dbReference type="Proteomes" id="UP000053791">
    <property type="component" value="Unassembled WGS sequence"/>
</dbReference>
<proteinExistence type="predicted"/>
<keyword evidence="5" id="KW-1185">Reference proteome</keyword>
<accession>A0A0X3TQN8</accession>
<dbReference type="SUPFAM" id="SSF47226">
    <property type="entry name" value="Histidine-containing phosphotransfer domain, HPT domain"/>
    <property type="match status" value="1"/>
</dbReference>
<dbReference type="GO" id="GO:0000160">
    <property type="term" value="P:phosphorelay signal transduction system"/>
    <property type="evidence" value="ECO:0007669"/>
    <property type="project" value="UniProtKB-KW"/>
</dbReference>
<evidence type="ECO:0000313" key="5">
    <source>
        <dbReference type="Proteomes" id="UP000053791"/>
    </source>
</evidence>
<dbReference type="InterPro" id="IPR036641">
    <property type="entry name" value="HPT_dom_sf"/>
</dbReference>
<comment type="caution">
    <text evidence="4">The sequence shown here is derived from an EMBL/GenBank/DDBJ whole genome shotgun (WGS) entry which is preliminary data.</text>
</comment>
<keyword evidence="4" id="KW-0418">Kinase</keyword>
<feature type="modified residue" description="Phosphohistidine" evidence="2">
    <location>
        <position position="51"/>
    </location>
</feature>
<feature type="domain" description="HPt" evidence="3">
    <location>
        <begin position="8"/>
        <end position="107"/>
    </location>
</feature>
<dbReference type="GO" id="GO:0004672">
    <property type="term" value="F:protein kinase activity"/>
    <property type="evidence" value="ECO:0007669"/>
    <property type="project" value="UniProtKB-ARBA"/>
</dbReference>
<dbReference type="PROSITE" id="PS50894">
    <property type="entry name" value="HPT"/>
    <property type="match status" value="1"/>
</dbReference>
<dbReference type="OrthoDB" id="7867809at2"/>
<dbReference type="EMBL" id="LQBQ01000023">
    <property type="protein sequence ID" value="KUJ78065.1"/>
    <property type="molecule type" value="Genomic_DNA"/>
</dbReference>
<dbReference type="RefSeq" id="WP_068347210.1">
    <property type="nucleotide sequence ID" value="NZ_LQBQ01000023.1"/>
</dbReference>